<dbReference type="InterPro" id="IPR048365">
    <property type="entry name" value="TNP-like_RNaseH_N"/>
</dbReference>
<dbReference type="EMBL" id="OE846875">
    <property type="protein sequence ID" value="CAD7610566.1"/>
    <property type="molecule type" value="Genomic_DNA"/>
</dbReference>
<sequence>MKTGTNEKLLHQLAMKVESISDPLEKQVVLMFDEMSIRMFLQYDQKNDRIEGIQDLGSQGRNSSPAKQALVFMIREQTLEDSYESGGMEDDSTTTASVNSVVDKHPTLESCSVRYVAGYLAYKIEQKFHCKLCKNTLTKCDANMESGHDYLIFHRAYLNKGQDDLGNLKSPTDMFTHITDLVLETFIEQFPDV</sequence>
<name>A0A7R9KA68_TIMGE</name>
<gene>
    <name evidence="2" type="ORF">TGEB3V08_LOCUS10771</name>
</gene>
<accession>A0A7R9KA68</accession>
<protein>
    <recommendedName>
        <fullName evidence="1">Transposable element P transposase-like RNase H domain-containing protein</fullName>
    </recommendedName>
</protein>
<reference evidence="2" key="1">
    <citation type="submission" date="2020-11" db="EMBL/GenBank/DDBJ databases">
        <authorList>
            <person name="Tran Van P."/>
        </authorList>
    </citation>
    <scope>NUCLEOTIDE SEQUENCE</scope>
</reference>
<feature type="domain" description="Transposable element P transposase-like RNase H" evidence="1">
    <location>
        <begin position="2"/>
        <end position="75"/>
    </location>
</feature>
<evidence type="ECO:0000259" key="1">
    <source>
        <dbReference type="Pfam" id="PF21787"/>
    </source>
</evidence>
<dbReference type="AlphaFoldDB" id="A0A7R9KA68"/>
<organism evidence="2">
    <name type="scientific">Timema genevievae</name>
    <name type="common">Walking stick</name>
    <dbReference type="NCBI Taxonomy" id="629358"/>
    <lineage>
        <taxon>Eukaryota</taxon>
        <taxon>Metazoa</taxon>
        <taxon>Ecdysozoa</taxon>
        <taxon>Arthropoda</taxon>
        <taxon>Hexapoda</taxon>
        <taxon>Insecta</taxon>
        <taxon>Pterygota</taxon>
        <taxon>Neoptera</taxon>
        <taxon>Polyneoptera</taxon>
        <taxon>Phasmatodea</taxon>
        <taxon>Timematodea</taxon>
        <taxon>Timematoidea</taxon>
        <taxon>Timematidae</taxon>
        <taxon>Timema</taxon>
    </lineage>
</organism>
<evidence type="ECO:0000313" key="2">
    <source>
        <dbReference type="EMBL" id="CAD7610566.1"/>
    </source>
</evidence>
<proteinExistence type="predicted"/>
<dbReference type="Pfam" id="PF21787">
    <property type="entry name" value="TNP-like_RNaseH_N"/>
    <property type="match status" value="1"/>
</dbReference>